<dbReference type="GO" id="GO:0000209">
    <property type="term" value="P:protein polyubiquitination"/>
    <property type="evidence" value="ECO:0007669"/>
    <property type="project" value="TreeGrafter"/>
</dbReference>
<sequence length="391" mass="43047">MSPSPPPIQIYAELLTNLRALSLLITLSTPSNRSTTATLSTNPSSLTITHDHHTSSIRLPSGLPGSSSTKLALPTTPQKSLSYRLQLQDQTRLDSNDEGNAVPWDSNALTGTTLHCSACENLLVHELQWRDLPSEQWAEMMDLWHCHKPPDGDGDGSAERRAYAAGQRFTVAEGVGFVSLGYVLVNGGDCSGAIQKSTSVSDNLPMNVQCAKCEHVVGVEDRSTDALKLSKWSLKVTKGAKTKGYATVKWFSAQLLSAIDAEGTRRFLIQEDIRKADGTGKAALLWVFTNDLAYSSSFDQEKRQDPTRAMKVFWKSIDEPEKVLKENQLNVEHVLLPANIYSRILGTLLSSRAVLPTASQTYQDWQVGLLERFTSLDCAISEPERQTLVMR</sequence>
<proteinExistence type="predicted"/>
<dbReference type="PANTHER" id="PTHR31531">
    <property type="entry name" value="E3 UBIQUITIN-PROTEIN LIGASE E3D FAMILY MEMBER"/>
    <property type="match status" value="1"/>
</dbReference>
<evidence type="ECO:0000256" key="1">
    <source>
        <dbReference type="SAM" id="MobiDB-lite"/>
    </source>
</evidence>
<dbReference type="PANTHER" id="PTHR31531:SF2">
    <property type="entry name" value="E3 UBIQUITIN-PROTEIN LIGASE E3D"/>
    <property type="match status" value="1"/>
</dbReference>
<dbReference type="GO" id="GO:0061630">
    <property type="term" value="F:ubiquitin protein ligase activity"/>
    <property type="evidence" value="ECO:0007669"/>
    <property type="project" value="TreeGrafter"/>
</dbReference>
<evidence type="ECO:0000313" key="2">
    <source>
        <dbReference type="EMBL" id="KAF2674618.1"/>
    </source>
</evidence>
<dbReference type="GO" id="GO:0005634">
    <property type="term" value="C:nucleus"/>
    <property type="evidence" value="ECO:0007669"/>
    <property type="project" value="TreeGrafter"/>
</dbReference>
<feature type="compositionally biased region" description="Polar residues" evidence="1">
    <location>
        <begin position="64"/>
        <end position="77"/>
    </location>
</feature>
<accession>A0A6A6UU89</accession>
<dbReference type="GO" id="GO:0043161">
    <property type="term" value="P:proteasome-mediated ubiquitin-dependent protein catabolic process"/>
    <property type="evidence" value="ECO:0007669"/>
    <property type="project" value="TreeGrafter"/>
</dbReference>
<feature type="region of interest" description="Disordered" evidence="1">
    <location>
        <begin position="32"/>
        <end position="77"/>
    </location>
</feature>
<reference evidence="2" key="1">
    <citation type="journal article" date="2020" name="Stud. Mycol.">
        <title>101 Dothideomycetes genomes: a test case for predicting lifestyles and emergence of pathogens.</title>
        <authorList>
            <person name="Haridas S."/>
            <person name="Albert R."/>
            <person name="Binder M."/>
            <person name="Bloem J."/>
            <person name="Labutti K."/>
            <person name="Salamov A."/>
            <person name="Andreopoulos B."/>
            <person name="Baker S."/>
            <person name="Barry K."/>
            <person name="Bills G."/>
            <person name="Bluhm B."/>
            <person name="Cannon C."/>
            <person name="Castanera R."/>
            <person name="Culley D."/>
            <person name="Daum C."/>
            <person name="Ezra D."/>
            <person name="Gonzalez J."/>
            <person name="Henrissat B."/>
            <person name="Kuo A."/>
            <person name="Liang C."/>
            <person name="Lipzen A."/>
            <person name="Lutzoni F."/>
            <person name="Magnuson J."/>
            <person name="Mondo S."/>
            <person name="Nolan M."/>
            <person name="Ohm R."/>
            <person name="Pangilinan J."/>
            <person name="Park H.-J."/>
            <person name="Ramirez L."/>
            <person name="Alfaro M."/>
            <person name="Sun H."/>
            <person name="Tritt A."/>
            <person name="Yoshinaga Y."/>
            <person name="Zwiers L.-H."/>
            <person name="Turgeon B."/>
            <person name="Goodwin S."/>
            <person name="Spatafora J."/>
            <person name="Crous P."/>
            <person name="Grigoriev I."/>
        </authorList>
    </citation>
    <scope>NUCLEOTIDE SEQUENCE</scope>
    <source>
        <strain evidence="2">CBS 115976</strain>
    </source>
</reference>
<evidence type="ECO:0008006" key="4">
    <source>
        <dbReference type="Google" id="ProtNLM"/>
    </source>
</evidence>
<dbReference type="Proteomes" id="UP000799302">
    <property type="component" value="Unassembled WGS sequence"/>
</dbReference>
<feature type="compositionally biased region" description="Polar residues" evidence="1">
    <location>
        <begin position="32"/>
        <end position="48"/>
    </location>
</feature>
<name>A0A6A6UU89_9PEZI</name>
<dbReference type="GO" id="GO:0031624">
    <property type="term" value="F:ubiquitin conjugating enzyme binding"/>
    <property type="evidence" value="ECO:0007669"/>
    <property type="project" value="TreeGrafter"/>
</dbReference>
<dbReference type="OrthoDB" id="386949at2759"/>
<evidence type="ECO:0000313" key="3">
    <source>
        <dbReference type="Proteomes" id="UP000799302"/>
    </source>
</evidence>
<dbReference type="GO" id="GO:0051865">
    <property type="term" value="P:protein autoubiquitination"/>
    <property type="evidence" value="ECO:0007669"/>
    <property type="project" value="TreeGrafter"/>
</dbReference>
<protein>
    <recommendedName>
        <fullName evidence="4">Ubiquitin-conjugating enzyme E2-binding protein</fullName>
    </recommendedName>
</protein>
<dbReference type="EMBL" id="MU004230">
    <property type="protein sequence ID" value="KAF2674618.1"/>
    <property type="molecule type" value="Genomic_DNA"/>
</dbReference>
<dbReference type="GO" id="GO:0030332">
    <property type="term" value="F:cyclin binding"/>
    <property type="evidence" value="ECO:0007669"/>
    <property type="project" value="TreeGrafter"/>
</dbReference>
<keyword evidence="3" id="KW-1185">Reference proteome</keyword>
<organism evidence="2 3">
    <name type="scientific">Microthyrium microscopicum</name>
    <dbReference type="NCBI Taxonomy" id="703497"/>
    <lineage>
        <taxon>Eukaryota</taxon>
        <taxon>Fungi</taxon>
        <taxon>Dikarya</taxon>
        <taxon>Ascomycota</taxon>
        <taxon>Pezizomycotina</taxon>
        <taxon>Dothideomycetes</taxon>
        <taxon>Dothideomycetes incertae sedis</taxon>
        <taxon>Microthyriales</taxon>
        <taxon>Microthyriaceae</taxon>
        <taxon>Microthyrium</taxon>
    </lineage>
</organism>
<gene>
    <name evidence="2" type="ORF">BT63DRAFT_15838</name>
</gene>
<dbReference type="AlphaFoldDB" id="A0A6A6UU89"/>
<dbReference type="GO" id="GO:0005829">
    <property type="term" value="C:cytosol"/>
    <property type="evidence" value="ECO:0007669"/>
    <property type="project" value="TreeGrafter"/>
</dbReference>
<dbReference type="InterPro" id="IPR019193">
    <property type="entry name" value="UBQ-conj_enz_E2-bd_prot"/>
</dbReference>
<dbReference type="GO" id="GO:0006513">
    <property type="term" value="P:protein monoubiquitination"/>
    <property type="evidence" value="ECO:0007669"/>
    <property type="project" value="TreeGrafter"/>
</dbReference>
<dbReference type="Pfam" id="PF09814">
    <property type="entry name" value="HECT_2"/>
    <property type="match status" value="1"/>
</dbReference>
<dbReference type="GO" id="GO:0000151">
    <property type="term" value="C:ubiquitin ligase complex"/>
    <property type="evidence" value="ECO:0007669"/>
    <property type="project" value="TreeGrafter"/>
</dbReference>